<dbReference type="AlphaFoldDB" id="H6C5T7"/>
<dbReference type="HOGENOM" id="CLU_1261523_0_0_1"/>
<feature type="region of interest" description="Disordered" evidence="1">
    <location>
        <begin position="141"/>
        <end position="187"/>
    </location>
</feature>
<evidence type="ECO:0000313" key="2">
    <source>
        <dbReference type="EMBL" id="EHY59083.1"/>
    </source>
</evidence>
<evidence type="ECO:0000256" key="1">
    <source>
        <dbReference type="SAM" id="MobiDB-lite"/>
    </source>
</evidence>
<dbReference type="GeneID" id="20311721"/>
<reference evidence="2" key="1">
    <citation type="submission" date="2011-07" db="EMBL/GenBank/DDBJ databases">
        <title>The Genome Sequence of Exophiala (Wangiella) dermatitidis NIH/UT8656.</title>
        <authorList>
            <consortium name="The Broad Institute Genome Sequencing Platform"/>
            <person name="Cuomo C."/>
            <person name="Wang Z."/>
            <person name="Hunicke-Smith S."/>
            <person name="Szanislo P.J."/>
            <person name="Earl A."/>
            <person name="Young S.K."/>
            <person name="Zeng Q."/>
            <person name="Gargeya S."/>
            <person name="Fitzgerald M."/>
            <person name="Haas B."/>
            <person name="Abouelleil A."/>
            <person name="Alvarado L."/>
            <person name="Arachchi H.M."/>
            <person name="Berlin A."/>
            <person name="Brown A."/>
            <person name="Chapman S.B."/>
            <person name="Chen Z."/>
            <person name="Dunbar C."/>
            <person name="Freedman E."/>
            <person name="Gearin G."/>
            <person name="Gellesch M."/>
            <person name="Goldberg J."/>
            <person name="Griggs A."/>
            <person name="Gujja S."/>
            <person name="Heiman D."/>
            <person name="Howarth C."/>
            <person name="Larson L."/>
            <person name="Lui A."/>
            <person name="MacDonald P.J.P."/>
            <person name="Montmayeur A."/>
            <person name="Murphy C."/>
            <person name="Neiman D."/>
            <person name="Pearson M."/>
            <person name="Priest M."/>
            <person name="Roberts A."/>
            <person name="Saif S."/>
            <person name="Shea T."/>
            <person name="Shenoy N."/>
            <person name="Sisk P."/>
            <person name="Stolte C."/>
            <person name="Sykes S."/>
            <person name="Wortman J."/>
            <person name="Nusbaum C."/>
            <person name="Birren B."/>
        </authorList>
    </citation>
    <scope>NUCLEOTIDE SEQUENCE</scope>
    <source>
        <strain evidence="2">NIH/UT8656</strain>
    </source>
</reference>
<dbReference type="RefSeq" id="XP_009159544.1">
    <property type="nucleotide sequence ID" value="XM_009161296.1"/>
</dbReference>
<dbReference type="EMBL" id="JH226135">
    <property type="protein sequence ID" value="EHY59083.1"/>
    <property type="molecule type" value="Genomic_DNA"/>
</dbReference>
<name>H6C5T7_EXODN</name>
<accession>H6C5T7</accession>
<evidence type="ECO:0000313" key="3">
    <source>
        <dbReference type="Proteomes" id="UP000007304"/>
    </source>
</evidence>
<keyword evidence="3" id="KW-1185">Reference proteome</keyword>
<dbReference type="VEuPathDB" id="FungiDB:HMPREF1120_07082"/>
<organism evidence="2 3">
    <name type="scientific">Exophiala dermatitidis (strain ATCC 34100 / CBS 525.76 / NIH/UT8656)</name>
    <name type="common">Black yeast</name>
    <name type="synonym">Wangiella dermatitidis</name>
    <dbReference type="NCBI Taxonomy" id="858893"/>
    <lineage>
        <taxon>Eukaryota</taxon>
        <taxon>Fungi</taxon>
        <taxon>Dikarya</taxon>
        <taxon>Ascomycota</taxon>
        <taxon>Pezizomycotina</taxon>
        <taxon>Eurotiomycetes</taxon>
        <taxon>Chaetothyriomycetidae</taxon>
        <taxon>Chaetothyriales</taxon>
        <taxon>Herpotrichiellaceae</taxon>
        <taxon>Exophiala</taxon>
    </lineage>
</organism>
<gene>
    <name evidence="2" type="ORF">HMPREF1120_07082</name>
</gene>
<dbReference type="Proteomes" id="UP000007304">
    <property type="component" value="Unassembled WGS sequence"/>
</dbReference>
<dbReference type="InParanoid" id="H6C5T7"/>
<protein>
    <submittedName>
        <fullName evidence="2">Uncharacterized protein</fullName>
    </submittedName>
</protein>
<sequence>MLQKDIYICFVFLCCLCILGFLPRSSSSFYKLASQAPTISTFACPSSPLLPTTTPRPLSLHFPRRLSQASQHHHHVTNQRHGPFRCRRLHKTPTQRARIRDGRRPARNHLLHLTTPARHRTQPRLDLRHSTTMVPRQLPRVSNDHTDRCIPGTPAHRGGYSPRRRAGTEGNSFRDPRSGRPGISRHKAVVQRRVWRMFIGEWRPGPDCGSSPKPCTSTA</sequence>
<proteinExistence type="predicted"/>